<dbReference type="PANTHER" id="PTHR34293:SF1">
    <property type="entry name" value="HTH-TYPE TRANSCRIPTIONAL REGULATOR TRMBL2"/>
    <property type="match status" value="1"/>
</dbReference>
<evidence type="ECO:0000313" key="3">
    <source>
        <dbReference type="Proteomes" id="UP000249340"/>
    </source>
</evidence>
<dbReference type="InterPro" id="IPR051797">
    <property type="entry name" value="TrmB-like"/>
</dbReference>
<feature type="domain" description="HTH luxR-type" evidence="1">
    <location>
        <begin position="244"/>
        <end position="309"/>
    </location>
</feature>
<dbReference type="InterPro" id="IPR000792">
    <property type="entry name" value="Tscrpt_reg_LuxR_C"/>
</dbReference>
<evidence type="ECO:0000313" key="2">
    <source>
        <dbReference type="EMBL" id="AXI78849.1"/>
    </source>
</evidence>
<dbReference type="KEGG" id="stri:C7M71_016945"/>
<reference evidence="3" key="1">
    <citation type="submission" date="2018-07" db="EMBL/GenBank/DDBJ databases">
        <title>Streptacidiphilus bronchialis DSM 106435 chromosome.</title>
        <authorList>
            <person name="Batra D."/>
            <person name="Gulvik C.A."/>
        </authorList>
    </citation>
    <scope>NUCLEOTIDE SEQUENCE [LARGE SCALE GENOMIC DNA]</scope>
    <source>
        <strain evidence="3">DSM 106435</strain>
    </source>
</reference>
<evidence type="ECO:0000259" key="1">
    <source>
        <dbReference type="PROSITE" id="PS50043"/>
    </source>
</evidence>
<proteinExistence type="predicted"/>
<sequence length="311" mass="34089">MLNNPDWTPDQARRELDLSQIGYELALHTLLEAGLLRATSDSRGFTPVAPETAVAWLLAVEEESAARWISAVQERRSTISALAANMMQLQAKSSTETRIQLLTGEERISAALHGASVTVQSEILSMHPGAPLPKEALEASMARNRSVLERGVTMRSIHLEAMDRVPYAKAHLEALQESGCQVRVTPTLPFRLILVDQVLAYVTAPVKGAGLSALEIRGDEVCWLLRQAFEHCWLHGRPVVRSGSAEEGVDLSDREKAVLRMLAAGYTDDSVARALGISTRTLRRMTTMILEKIGARSRFEAGVRSAMLSLI</sequence>
<dbReference type="InterPro" id="IPR036388">
    <property type="entry name" value="WH-like_DNA-bd_sf"/>
</dbReference>
<dbReference type="AlphaFoldDB" id="A0A345SYP4"/>
<keyword evidence="3" id="KW-1185">Reference proteome</keyword>
<accession>A0A345SYP4</accession>
<dbReference type="CDD" id="cd06170">
    <property type="entry name" value="LuxR_C_like"/>
    <property type="match status" value="1"/>
</dbReference>
<dbReference type="Gene3D" id="1.10.10.10">
    <property type="entry name" value="Winged helix-like DNA-binding domain superfamily/Winged helix DNA-binding domain"/>
    <property type="match status" value="1"/>
</dbReference>
<dbReference type="EMBL" id="CP031264">
    <property type="protein sequence ID" value="AXI78849.1"/>
    <property type="molecule type" value="Genomic_DNA"/>
</dbReference>
<dbReference type="SUPFAM" id="SSF46894">
    <property type="entry name" value="C-terminal effector domain of the bipartite response regulators"/>
    <property type="match status" value="1"/>
</dbReference>
<organism evidence="2 3">
    <name type="scientific">Peterkaempfera bronchialis</name>
    <dbReference type="NCBI Taxonomy" id="2126346"/>
    <lineage>
        <taxon>Bacteria</taxon>
        <taxon>Bacillati</taxon>
        <taxon>Actinomycetota</taxon>
        <taxon>Actinomycetes</taxon>
        <taxon>Kitasatosporales</taxon>
        <taxon>Streptomycetaceae</taxon>
        <taxon>Peterkaempfera</taxon>
    </lineage>
</organism>
<dbReference type="InterPro" id="IPR016032">
    <property type="entry name" value="Sig_transdc_resp-reg_C-effctor"/>
</dbReference>
<dbReference type="SMART" id="SM00421">
    <property type="entry name" value="HTH_LUXR"/>
    <property type="match status" value="1"/>
</dbReference>
<dbReference type="PROSITE" id="PS50043">
    <property type="entry name" value="HTH_LUXR_2"/>
    <property type="match status" value="1"/>
</dbReference>
<dbReference type="PANTHER" id="PTHR34293">
    <property type="entry name" value="HTH-TYPE TRANSCRIPTIONAL REGULATOR TRMBL2"/>
    <property type="match status" value="1"/>
</dbReference>
<protein>
    <submittedName>
        <fullName evidence="2">LuxR family transcriptional regulator</fullName>
    </submittedName>
</protein>
<dbReference type="Pfam" id="PF00196">
    <property type="entry name" value="GerE"/>
    <property type="match status" value="1"/>
</dbReference>
<gene>
    <name evidence="2" type="ORF">C7M71_016945</name>
</gene>
<dbReference type="GO" id="GO:0003677">
    <property type="term" value="F:DNA binding"/>
    <property type="evidence" value="ECO:0007669"/>
    <property type="project" value="InterPro"/>
</dbReference>
<dbReference type="PRINTS" id="PR00038">
    <property type="entry name" value="HTHLUXR"/>
</dbReference>
<dbReference type="GO" id="GO:0006355">
    <property type="term" value="P:regulation of DNA-templated transcription"/>
    <property type="evidence" value="ECO:0007669"/>
    <property type="project" value="InterPro"/>
</dbReference>
<name>A0A345SYP4_9ACTN</name>
<dbReference type="Proteomes" id="UP000249340">
    <property type="component" value="Chromosome"/>
</dbReference>
<dbReference type="RefSeq" id="WP_111489534.1">
    <property type="nucleotide sequence ID" value="NZ_CP031264.1"/>
</dbReference>
<dbReference type="OrthoDB" id="4266042at2"/>